<sequence length="363" mass="41388">MFRLFKISTLIFVVLGTIIPKIVFSQADSSAKFVLSAYAEPYFSFNLTDRRQKLKEDFVYNHKRTKMPNLNLMFVKGAYNLGHIRANLAIMAGDYAKYNLANEPSWARIIYEANAGIKIVKNRNIWLDGGVMPSHIGFESALGADCWTLTRSLLAENSPYYETGFKLSSASNDEKWNASILVLNGWQKIKRPDGIRKPSFGAQINYRPNEKVFVNYSNFVGSDKPDSLGISRVFHNFYTQLQVRKNLDLLIGFDIGTEFGLNSTKKVHWYSPVIISKLRLKNDNQLALRLESYADANEIIVQTKSNLGFKTSGISVNYDYKLSENMLWRIEPKLLYADKKIFTNDNQSSKTDFTITTALTLKL</sequence>
<dbReference type="RefSeq" id="WP_255037045.1">
    <property type="nucleotide sequence ID" value="NZ_RJUF01000023.1"/>
</dbReference>
<reference evidence="1 2" key="1">
    <citation type="submission" date="2018-11" db="EMBL/GenBank/DDBJ databases">
        <title>Novel bacteria species description.</title>
        <authorList>
            <person name="Han J.-H."/>
        </authorList>
    </citation>
    <scope>NUCLEOTIDE SEQUENCE [LARGE SCALE GENOMIC DNA]</scope>
    <source>
        <strain evidence="1 2">KCTC23259</strain>
    </source>
</reference>
<proteinExistence type="predicted"/>
<protein>
    <submittedName>
        <fullName evidence="1">Porin</fullName>
    </submittedName>
</protein>
<comment type="caution">
    <text evidence="1">The sequence shown here is derived from an EMBL/GenBank/DDBJ whole genome shotgun (WGS) entry which is preliminary data.</text>
</comment>
<accession>A0AAE3H1V5</accession>
<organism evidence="1 2">
    <name type="scientific">Lacihabitans soyangensis</name>
    <dbReference type="NCBI Taxonomy" id="869394"/>
    <lineage>
        <taxon>Bacteria</taxon>
        <taxon>Pseudomonadati</taxon>
        <taxon>Bacteroidota</taxon>
        <taxon>Cytophagia</taxon>
        <taxon>Cytophagales</taxon>
        <taxon>Leadbetterellaceae</taxon>
        <taxon>Lacihabitans</taxon>
    </lineage>
</organism>
<dbReference type="EMBL" id="RJUF01000023">
    <property type="protein sequence ID" value="MCP9763263.1"/>
    <property type="molecule type" value="Genomic_DNA"/>
</dbReference>
<dbReference type="InterPro" id="IPR011486">
    <property type="entry name" value="BBP2"/>
</dbReference>
<evidence type="ECO:0000313" key="2">
    <source>
        <dbReference type="Proteomes" id="UP001204144"/>
    </source>
</evidence>
<dbReference type="Proteomes" id="UP001204144">
    <property type="component" value="Unassembled WGS sequence"/>
</dbReference>
<gene>
    <name evidence="1" type="ORF">EGI31_09860</name>
</gene>
<dbReference type="AlphaFoldDB" id="A0AAE3H1V5"/>
<evidence type="ECO:0000313" key="1">
    <source>
        <dbReference type="EMBL" id="MCP9763263.1"/>
    </source>
</evidence>
<dbReference type="Pfam" id="PF07642">
    <property type="entry name" value="BBP2"/>
    <property type="match status" value="1"/>
</dbReference>
<keyword evidence="2" id="KW-1185">Reference proteome</keyword>
<name>A0AAE3H1V5_9BACT</name>